<reference evidence="1 2" key="1">
    <citation type="submission" date="2009-01" db="EMBL/GenBank/DDBJ databases">
        <authorList>
            <person name="Fulton L."/>
            <person name="Clifton S."/>
            <person name="Fulton B."/>
            <person name="Xu J."/>
            <person name="Minx P."/>
            <person name="Pepin K.H."/>
            <person name="Johnson M."/>
            <person name="Bhonagiri V."/>
            <person name="Nash W.E."/>
            <person name="Mardis E.R."/>
            <person name="Wilson R.K."/>
        </authorList>
    </citation>
    <scope>NUCLEOTIDE SEQUENCE [LARGE SCALE GENOMIC DNA]</scope>
    <source>
        <strain evidence="2">DSM 10507 / JCM 14656 / S5a33</strain>
    </source>
</reference>
<dbReference type="EMBL" id="ACBZ01000187">
    <property type="protein sequence ID" value="EEG47633.1"/>
    <property type="molecule type" value="Genomic_DNA"/>
</dbReference>
<dbReference type="HOGENOM" id="CLU_2367207_0_0_9"/>
<keyword evidence="2" id="KW-1185">Reference proteome</keyword>
<gene>
    <name evidence="1" type="ORF">RUMHYD_03532</name>
</gene>
<name>C0CRL8_BLAHS</name>
<evidence type="ECO:0000313" key="1">
    <source>
        <dbReference type="EMBL" id="EEG47633.1"/>
    </source>
</evidence>
<accession>C0CRL8</accession>
<dbReference type="Proteomes" id="UP000003100">
    <property type="component" value="Unassembled WGS sequence"/>
</dbReference>
<protein>
    <submittedName>
        <fullName evidence="1">Uncharacterized protein</fullName>
    </submittedName>
</protein>
<dbReference type="AlphaFoldDB" id="C0CRL8"/>
<evidence type="ECO:0000313" key="2">
    <source>
        <dbReference type="Proteomes" id="UP000003100"/>
    </source>
</evidence>
<comment type="caution">
    <text evidence="1">The sequence shown here is derived from an EMBL/GenBank/DDBJ whole genome shotgun (WGS) entry which is preliminary data.</text>
</comment>
<dbReference type="PATRIC" id="fig|476272.21.peg.207"/>
<organism evidence="1 2">
    <name type="scientific">Blautia hydrogenotrophica (strain DSM 10507 / JCM 14656 / S5a33)</name>
    <name type="common">Ruminococcus hydrogenotrophicus</name>
    <dbReference type="NCBI Taxonomy" id="476272"/>
    <lineage>
        <taxon>Bacteria</taxon>
        <taxon>Bacillati</taxon>
        <taxon>Bacillota</taxon>
        <taxon>Clostridia</taxon>
        <taxon>Lachnospirales</taxon>
        <taxon>Lachnospiraceae</taxon>
        <taxon>Blautia</taxon>
    </lineage>
</organism>
<sequence length="95" mass="10966">MHILCVIYSTLYVKLLNFMDGHLVKKNSQYNWIVKGSSYKRANYPRVTPYYIMSVPVRVRAGHSVSLKPFFEDENLALSLGIMNTQNWIDGVNPL</sequence>
<proteinExistence type="predicted"/>
<reference evidence="1 2" key="2">
    <citation type="submission" date="2009-02" db="EMBL/GenBank/DDBJ databases">
        <title>Draft genome sequence of Blautia hydrogenotrophica DSM 10507 (Ruminococcus hydrogenotrophicus DSM 10507).</title>
        <authorList>
            <person name="Sudarsanam P."/>
            <person name="Ley R."/>
            <person name="Guruge J."/>
            <person name="Turnbaugh P.J."/>
            <person name="Mahowald M."/>
            <person name="Liep D."/>
            <person name="Gordon J."/>
        </authorList>
    </citation>
    <scope>NUCLEOTIDE SEQUENCE [LARGE SCALE GENOMIC DNA]</scope>
    <source>
        <strain evidence="2">DSM 10507 / JCM 14656 / S5a33</strain>
    </source>
</reference>